<dbReference type="GO" id="GO:0055085">
    <property type="term" value="P:transmembrane transport"/>
    <property type="evidence" value="ECO:0007669"/>
    <property type="project" value="InterPro"/>
</dbReference>
<keyword evidence="4 8" id="KW-0812">Transmembrane</keyword>
<comment type="subcellular location">
    <subcellularLocation>
        <location evidence="1">Membrane</location>
        <topology evidence="1">Multi-pass membrane protein</topology>
    </subcellularLocation>
</comment>
<feature type="transmembrane region" description="Helical" evidence="8">
    <location>
        <begin position="238"/>
        <end position="259"/>
    </location>
</feature>
<dbReference type="PIRSF" id="PIRSF006060">
    <property type="entry name" value="AA_transporter"/>
    <property type="match status" value="1"/>
</dbReference>
<dbReference type="PANTHER" id="PTHR43495:SF5">
    <property type="entry name" value="GAMMA-AMINOBUTYRIC ACID PERMEASE"/>
    <property type="match status" value="1"/>
</dbReference>
<comment type="similarity">
    <text evidence="2">Belongs to the amino acid-polyamine-organocation (APC) superfamily. Amino acid transporter (AAT) (TC 2.A.3.1) family.</text>
</comment>
<evidence type="ECO:0000256" key="6">
    <source>
        <dbReference type="ARBA" id="ARBA00022989"/>
    </source>
</evidence>
<keyword evidence="5" id="KW-0029">Amino-acid transport</keyword>
<feature type="transmembrane region" description="Helical" evidence="8">
    <location>
        <begin position="85"/>
        <end position="106"/>
    </location>
</feature>
<feature type="transmembrane region" description="Helical" evidence="8">
    <location>
        <begin position="402"/>
        <end position="421"/>
    </location>
</feature>
<evidence type="ECO:0000256" key="3">
    <source>
        <dbReference type="ARBA" id="ARBA00022448"/>
    </source>
</evidence>
<protein>
    <submittedName>
        <fullName evidence="10">L-asparagine transporter-like permease</fullName>
    </submittedName>
</protein>
<feature type="transmembrane region" description="Helical" evidence="8">
    <location>
        <begin position="427"/>
        <end position="444"/>
    </location>
</feature>
<evidence type="ECO:0000256" key="2">
    <source>
        <dbReference type="ARBA" id="ARBA00008583"/>
    </source>
</evidence>
<sequence length="462" mass="47953">MAQGETALRRGLRRRHMTMIGIGGVIGAGLFVSSGSVIAMAGPASVVAYAVGGVIVVLVMRMLGEMAAAHPTTGSFSRYAELAMGRWAGFLIGWSYWYFAVAVIAFESVAGARLVEGIVPGLPVWLVAPALLAVLTVANLVSVRVFGETEFWLASVKVIVVVAFLAVGALYLTGLWPRGGTGLAALTAHGGFAPNGWAAVLAALVTVVFSYFGAEIVTIAAAESAAPAREVARATVRVVWRVLVFYVGSVLLIVAVVPWNRVPADGQASPFATAIETFGIPGAGELMTAVVLVAVLSILNAGIYGSSRMLMSLAERGDAPRVLAGVRPSGVPAPAIVTGSCLALVVVAVAGLVSPDEIFAFLLNASGLLTLVMYLFIAVSQLRLRARTDPETLQVRMWGHPWLSWTVLVLLGAALIAVSLSPGVGPVVLGLVAVLAVTLLAYAVRARRGRTVPPVTDPLEVS</sequence>
<accession>A0A7W7QLI2</accession>
<evidence type="ECO:0000256" key="4">
    <source>
        <dbReference type="ARBA" id="ARBA00022692"/>
    </source>
</evidence>
<keyword evidence="3" id="KW-0813">Transport</keyword>
<dbReference type="InterPro" id="IPR004840">
    <property type="entry name" value="Amino_acid_permease_CS"/>
</dbReference>
<dbReference type="Proteomes" id="UP000552644">
    <property type="component" value="Unassembled WGS sequence"/>
</dbReference>
<evidence type="ECO:0000259" key="9">
    <source>
        <dbReference type="Pfam" id="PF00324"/>
    </source>
</evidence>
<gene>
    <name evidence="10" type="ORF">FHS44_002381</name>
</gene>
<dbReference type="FunFam" id="1.20.1740.10:FF:000001">
    <property type="entry name" value="Amino acid permease"/>
    <property type="match status" value="1"/>
</dbReference>
<dbReference type="Pfam" id="PF00324">
    <property type="entry name" value="AA_permease"/>
    <property type="match status" value="1"/>
</dbReference>
<keyword evidence="11" id="KW-1185">Reference proteome</keyword>
<dbReference type="PROSITE" id="PS00218">
    <property type="entry name" value="AMINO_ACID_PERMEASE_1"/>
    <property type="match status" value="1"/>
</dbReference>
<evidence type="ECO:0000313" key="10">
    <source>
        <dbReference type="EMBL" id="MBB4915296.1"/>
    </source>
</evidence>
<feature type="domain" description="Amino acid permease/ SLC12A" evidence="9">
    <location>
        <begin position="16"/>
        <end position="425"/>
    </location>
</feature>
<evidence type="ECO:0000313" key="11">
    <source>
        <dbReference type="Proteomes" id="UP000552644"/>
    </source>
</evidence>
<dbReference type="GO" id="GO:0006865">
    <property type="term" value="P:amino acid transport"/>
    <property type="evidence" value="ECO:0007669"/>
    <property type="project" value="UniProtKB-KW"/>
</dbReference>
<feature type="transmembrane region" description="Helical" evidence="8">
    <location>
        <begin position="20"/>
        <end position="40"/>
    </location>
</feature>
<organism evidence="10 11">
    <name type="scientific">Streptosporangium saharense</name>
    <dbReference type="NCBI Taxonomy" id="1706840"/>
    <lineage>
        <taxon>Bacteria</taxon>
        <taxon>Bacillati</taxon>
        <taxon>Actinomycetota</taxon>
        <taxon>Actinomycetes</taxon>
        <taxon>Streptosporangiales</taxon>
        <taxon>Streptosporangiaceae</taxon>
        <taxon>Streptosporangium</taxon>
    </lineage>
</organism>
<evidence type="ECO:0000256" key="5">
    <source>
        <dbReference type="ARBA" id="ARBA00022970"/>
    </source>
</evidence>
<dbReference type="InterPro" id="IPR004841">
    <property type="entry name" value="AA-permease/SLC12A_dom"/>
</dbReference>
<dbReference type="GO" id="GO:0016020">
    <property type="term" value="C:membrane"/>
    <property type="evidence" value="ECO:0007669"/>
    <property type="project" value="UniProtKB-SubCell"/>
</dbReference>
<proteinExistence type="inferred from homology"/>
<feature type="transmembrane region" description="Helical" evidence="8">
    <location>
        <begin position="286"/>
        <end position="306"/>
    </location>
</feature>
<dbReference type="AlphaFoldDB" id="A0A7W7QLI2"/>
<name>A0A7W7QLI2_9ACTN</name>
<keyword evidence="6 8" id="KW-1133">Transmembrane helix</keyword>
<feature type="transmembrane region" description="Helical" evidence="8">
    <location>
        <begin position="196"/>
        <end position="217"/>
    </location>
</feature>
<feature type="transmembrane region" description="Helical" evidence="8">
    <location>
        <begin position="158"/>
        <end position="176"/>
    </location>
</feature>
<reference evidence="10 11" key="1">
    <citation type="submission" date="2020-08" db="EMBL/GenBank/DDBJ databases">
        <title>Genomic Encyclopedia of Type Strains, Phase III (KMG-III): the genomes of soil and plant-associated and newly described type strains.</title>
        <authorList>
            <person name="Whitman W."/>
        </authorList>
    </citation>
    <scope>NUCLEOTIDE SEQUENCE [LARGE SCALE GENOMIC DNA]</scope>
    <source>
        <strain evidence="10 11">CECT 8840</strain>
    </source>
</reference>
<feature type="transmembrane region" description="Helical" evidence="8">
    <location>
        <begin position="126"/>
        <end position="146"/>
    </location>
</feature>
<dbReference type="Gene3D" id="1.20.1740.10">
    <property type="entry name" value="Amino acid/polyamine transporter I"/>
    <property type="match status" value="1"/>
</dbReference>
<evidence type="ECO:0000256" key="1">
    <source>
        <dbReference type="ARBA" id="ARBA00004141"/>
    </source>
</evidence>
<dbReference type="RefSeq" id="WP_184713977.1">
    <property type="nucleotide sequence ID" value="NZ_JACHJP010000002.1"/>
</dbReference>
<feature type="transmembrane region" description="Helical" evidence="8">
    <location>
        <begin position="331"/>
        <end position="352"/>
    </location>
</feature>
<evidence type="ECO:0000256" key="7">
    <source>
        <dbReference type="ARBA" id="ARBA00023136"/>
    </source>
</evidence>
<dbReference type="EMBL" id="JACHJP010000002">
    <property type="protein sequence ID" value="MBB4915296.1"/>
    <property type="molecule type" value="Genomic_DNA"/>
</dbReference>
<evidence type="ECO:0000256" key="8">
    <source>
        <dbReference type="SAM" id="Phobius"/>
    </source>
</evidence>
<feature type="transmembrane region" description="Helical" evidence="8">
    <location>
        <begin position="358"/>
        <end position="382"/>
    </location>
</feature>
<feature type="transmembrane region" description="Helical" evidence="8">
    <location>
        <begin position="46"/>
        <end position="64"/>
    </location>
</feature>
<comment type="caution">
    <text evidence="10">The sequence shown here is derived from an EMBL/GenBank/DDBJ whole genome shotgun (WGS) entry which is preliminary data.</text>
</comment>
<dbReference type="PANTHER" id="PTHR43495">
    <property type="entry name" value="GABA PERMEASE"/>
    <property type="match status" value="1"/>
</dbReference>
<keyword evidence="7 8" id="KW-0472">Membrane</keyword>